<keyword evidence="1" id="KW-0378">Hydrolase</keyword>
<evidence type="ECO:0000313" key="4">
    <source>
        <dbReference type="Proteomes" id="UP001293718"/>
    </source>
</evidence>
<evidence type="ECO:0000313" key="3">
    <source>
        <dbReference type="EMBL" id="MDZ5460734.1"/>
    </source>
</evidence>
<dbReference type="InterPro" id="IPR036866">
    <property type="entry name" value="RibonucZ/Hydroxyglut_hydro"/>
</dbReference>
<evidence type="ECO:0000256" key="1">
    <source>
        <dbReference type="ARBA" id="ARBA00022801"/>
    </source>
</evidence>
<name>A0ABU5IPD0_9BURK</name>
<dbReference type="InterPro" id="IPR044094">
    <property type="entry name" value="AtsA-like_MBL-fold"/>
</dbReference>
<dbReference type="SUPFAM" id="SSF56281">
    <property type="entry name" value="Metallo-hydrolase/oxidoreductase"/>
    <property type="match status" value="1"/>
</dbReference>
<organism evidence="3 4">
    <name type="scientific">Azohydromonas lata</name>
    <dbReference type="NCBI Taxonomy" id="45677"/>
    <lineage>
        <taxon>Bacteria</taxon>
        <taxon>Pseudomonadati</taxon>
        <taxon>Pseudomonadota</taxon>
        <taxon>Betaproteobacteria</taxon>
        <taxon>Burkholderiales</taxon>
        <taxon>Sphaerotilaceae</taxon>
        <taxon>Azohydromonas</taxon>
    </lineage>
</organism>
<dbReference type="Gene3D" id="3.60.15.10">
    <property type="entry name" value="Ribonuclease Z/Hydroxyacylglutathione hydrolase-like"/>
    <property type="match status" value="1"/>
</dbReference>
<sequence length="277" mass="30434">MLLGTKGGPRVGGAGRSNPATLIVNAGVPYLIDCGYGVSRQLVRANVPLNTLRHVFITHHHSDHNLEYGAVVYNAWATGLNVPVHAYGPPPIAQMTRDFMAFMRFDIETRMADEGRPDLRQLLVAHEIDRPGLVLRNADVTVTAARVRHPPIEQAYAFRFDTADRSIVVSGDTTYSPELIELSRGADVLIHEILYEPGIDRLLARVPNAATLRKHMMDSHTVSEDVGRVAAAAGVKTLVLSHFVPGDDDTITDAMWTDEVRRDYGGPIVVGRDLMEI</sequence>
<keyword evidence="4" id="KW-1185">Reference proteome</keyword>
<comment type="caution">
    <text evidence="3">The sequence shown here is derived from an EMBL/GenBank/DDBJ whole genome shotgun (WGS) entry which is preliminary data.</text>
</comment>
<protein>
    <submittedName>
        <fullName evidence="3">MBL fold metallo-hydrolase</fullName>
    </submittedName>
</protein>
<dbReference type="EMBL" id="JAXOJX010000080">
    <property type="protein sequence ID" value="MDZ5460734.1"/>
    <property type="molecule type" value="Genomic_DNA"/>
</dbReference>
<dbReference type="InterPro" id="IPR001279">
    <property type="entry name" value="Metallo-B-lactamas"/>
</dbReference>
<dbReference type="PANTHER" id="PTHR46018">
    <property type="entry name" value="ZINC PHOSPHODIESTERASE ELAC PROTEIN 1"/>
    <property type="match status" value="1"/>
</dbReference>
<accession>A0ABU5IPD0</accession>
<dbReference type="Pfam" id="PF12706">
    <property type="entry name" value="Lactamase_B_2"/>
    <property type="match status" value="1"/>
</dbReference>
<dbReference type="CDD" id="cd07719">
    <property type="entry name" value="arylsulfatase_AtsA-like_MBL-fold"/>
    <property type="match status" value="1"/>
</dbReference>
<dbReference type="PANTHER" id="PTHR46018:SF2">
    <property type="entry name" value="ZINC PHOSPHODIESTERASE ELAC PROTEIN 1"/>
    <property type="match status" value="1"/>
</dbReference>
<dbReference type="Proteomes" id="UP001293718">
    <property type="component" value="Unassembled WGS sequence"/>
</dbReference>
<gene>
    <name evidence="3" type="ORF">SM757_29565</name>
</gene>
<evidence type="ECO:0000259" key="2">
    <source>
        <dbReference type="Pfam" id="PF12706"/>
    </source>
</evidence>
<feature type="domain" description="Metallo-beta-lactamase" evidence="2">
    <location>
        <begin position="30"/>
        <end position="243"/>
    </location>
</feature>
<proteinExistence type="predicted"/>
<reference evidence="3 4" key="1">
    <citation type="submission" date="2023-11" db="EMBL/GenBank/DDBJ databases">
        <title>Draft genome of Azohydromonas lata strain H1 (DSM1123), a polyhydroxyalkanoate producer.</title>
        <authorList>
            <person name="Traversa D."/>
            <person name="D'Addabbo P."/>
            <person name="Pazzani C."/>
            <person name="Manzari C."/>
            <person name="Chiara M."/>
            <person name="Scrascia M."/>
        </authorList>
    </citation>
    <scope>NUCLEOTIDE SEQUENCE [LARGE SCALE GENOMIC DNA]</scope>
    <source>
        <strain evidence="3 4">H1</strain>
    </source>
</reference>